<keyword evidence="4" id="KW-1185">Reference proteome</keyword>
<gene>
    <name evidence="3" type="ORF">POM88_005308</name>
</gene>
<comment type="similarity">
    <text evidence="1">Belongs to the NOP5/NOP56 family.</text>
</comment>
<reference evidence="3" key="1">
    <citation type="submission" date="2023-02" db="EMBL/GenBank/DDBJ databases">
        <title>Genome of toxic invasive species Heracleum sosnowskyi carries increased number of genes despite the absence of recent whole-genome duplications.</title>
        <authorList>
            <person name="Schelkunov M."/>
            <person name="Shtratnikova V."/>
            <person name="Makarenko M."/>
            <person name="Klepikova A."/>
            <person name="Omelchenko D."/>
            <person name="Novikova G."/>
            <person name="Obukhova E."/>
            <person name="Bogdanov V."/>
            <person name="Penin A."/>
            <person name="Logacheva M."/>
        </authorList>
    </citation>
    <scope>NUCLEOTIDE SEQUENCE</scope>
    <source>
        <strain evidence="3">Hsosn_3</strain>
        <tissue evidence="3">Leaf</tissue>
    </source>
</reference>
<sequence length="251" mass="28837">MLRGVRLHIDWFLGSLEPRNLEKVQLGLGHSYSREKVKFNAKPADTMVIQAIDHLDTLDKDVNMFSRRVREWYSCHFSELANIVNDNYFYAKVVEYESRLSTDELPGLVDLVGDEDKTTQRIMRLVEDMKKIYDYLVGKMRDVAPALAALIESLFRAIKTHGNVPKYGLIFHSSLIGRASARNKGRVARILANKCAIAARVDCFSENNTADFGVNLRKRVEEQIDFYERPEPLTKKSRSKKSTFVDEVVNF</sequence>
<dbReference type="AlphaFoldDB" id="A0AAD8JLW8"/>
<dbReference type="GO" id="GO:0031428">
    <property type="term" value="C:box C/D methylation guide snoRNP complex"/>
    <property type="evidence" value="ECO:0007669"/>
    <property type="project" value="InterPro"/>
</dbReference>
<dbReference type="Gene3D" id="1.10.246.90">
    <property type="entry name" value="Nop domain"/>
    <property type="match status" value="1"/>
</dbReference>
<dbReference type="InterPro" id="IPR045056">
    <property type="entry name" value="Nop56/Nop58"/>
</dbReference>
<dbReference type="GO" id="GO:0030515">
    <property type="term" value="F:snoRNA binding"/>
    <property type="evidence" value="ECO:0007669"/>
    <property type="project" value="InterPro"/>
</dbReference>
<dbReference type="PANTHER" id="PTHR10894:SF0">
    <property type="entry name" value="NUCLEOLAR PROTEIN 56"/>
    <property type="match status" value="1"/>
</dbReference>
<accession>A0AAD8JLW8</accession>
<protein>
    <recommendedName>
        <fullName evidence="2">Nop domain-containing protein</fullName>
    </recommendedName>
</protein>
<organism evidence="3 4">
    <name type="scientific">Heracleum sosnowskyi</name>
    <dbReference type="NCBI Taxonomy" id="360622"/>
    <lineage>
        <taxon>Eukaryota</taxon>
        <taxon>Viridiplantae</taxon>
        <taxon>Streptophyta</taxon>
        <taxon>Embryophyta</taxon>
        <taxon>Tracheophyta</taxon>
        <taxon>Spermatophyta</taxon>
        <taxon>Magnoliopsida</taxon>
        <taxon>eudicotyledons</taxon>
        <taxon>Gunneridae</taxon>
        <taxon>Pentapetalae</taxon>
        <taxon>asterids</taxon>
        <taxon>campanulids</taxon>
        <taxon>Apiales</taxon>
        <taxon>Apiaceae</taxon>
        <taxon>Apioideae</taxon>
        <taxon>apioid superclade</taxon>
        <taxon>Tordylieae</taxon>
        <taxon>Tordyliinae</taxon>
        <taxon>Heracleum</taxon>
    </lineage>
</organism>
<dbReference type="Pfam" id="PF01798">
    <property type="entry name" value="Nop"/>
    <property type="match status" value="2"/>
</dbReference>
<dbReference type="PANTHER" id="PTHR10894">
    <property type="entry name" value="NUCLEOLAR PROTEIN 5 NUCLEOLAR PROTEIN NOP5 NOP58"/>
    <property type="match status" value="1"/>
</dbReference>
<feature type="domain" description="Nop" evidence="2">
    <location>
        <begin position="104"/>
        <end position="229"/>
    </location>
</feature>
<dbReference type="InterPro" id="IPR042239">
    <property type="entry name" value="Nop_C"/>
</dbReference>
<reference evidence="3" key="2">
    <citation type="submission" date="2023-05" db="EMBL/GenBank/DDBJ databases">
        <authorList>
            <person name="Schelkunov M.I."/>
        </authorList>
    </citation>
    <scope>NUCLEOTIDE SEQUENCE</scope>
    <source>
        <strain evidence="3">Hsosn_3</strain>
        <tissue evidence="3">Leaf</tissue>
    </source>
</reference>
<evidence type="ECO:0000259" key="2">
    <source>
        <dbReference type="PROSITE" id="PS51358"/>
    </source>
</evidence>
<dbReference type="Proteomes" id="UP001237642">
    <property type="component" value="Unassembled WGS sequence"/>
</dbReference>
<evidence type="ECO:0000313" key="4">
    <source>
        <dbReference type="Proteomes" id="UP001237642"/>
    </source>
</evidence>
<name>A0AAD8JLW8_9APIA</name>
<dbReference type="InterPro" id="IPR012976">
    <property type="entry name" value="NOSIC"/>
</dbReference>
<dbReference type="EMBL" id="JAUIZM010000001">
    <property type="protein sequence ID" value="KAK1405703.1"/>
    <property type="molecule type" value="Genomic_DNA"/>
</dbReference>
<dbReference type="InterPro" id="IPR002687">
    <property type="entry name" value="Nop_dom"/>
</dbReference>
<comment type="caution">
    <text evidence="3">The sequence shown here is derived from an EMBL/GenBank/DDBJ whole genome shotgun (WGS) entry which is preliminary data.</text>
</comment>
<evidence type="ECO:0000313" key="3">
    <source>
        <dbReference type="EMBL" id="KAK1405703.1"/>
    </source>
</evidence>
<dbReference type="SMART" id="SM00931">
    <property type="entry name" value="NOSIC"/>
    <property type="match status" value="1"/>
</dbReference>
<dbReference type="GO" id="GO:0032040">
    <property type="term" value="C:small-subunit processome"/>
    <property type="evidence" value="ECO:0007669"/>
    <property type="project" value="InterPro"/>
</dbReference>
<dbReference type="Gene3D" id="1.10.287.4070">
    <property type="match status" value="1"/>
</dbReference>
<dbReference type="PROSITE" id="PS51358">
    <property type="entry name" value="NOP"/>
    <property type="match status" value="1"/>
</dbReference>
<dbReference type="SUPFAM" id="SSF89124">
    <property type="entry name" value="Nop domain"/>
    <property type="match status" value="1"/>
</dbReference>
<evidence type="ECO:0000256" key="1">
    <source>
        <dbReference type="ARBA" id="ARBA00009211"/>
    </source>
</evidence>
<dbReference type="InterPro" id="IPR036070">
    <property type="entry name" value="Nop_dom_sf"/>
</dbReference>
<proteinExistence type="inferred from homology"/>